<dbReference type="InterPro" id="IPR036390">
    <property type="entry name" value="WH_DNA-bd_sf"/>
</dbReference>
<dbReference type="EMBL" id="CR543861">
    <property type="protein sequence ID" value="CAG69820.1"/>
    <property type="molecule type" value="Genomic_DNA"/>
</dbReference>
<dbReference type="CDD" id="cd08422">
    <property type="entry name" value="PBP2_CrgA_like"/>
    <property type="match status" value="1"/>
</dbReference>
<evidence type="ECO:0000313" key="7">
    <source>
        <dbReference type="Proteomes" id="UP000000430"/>
    </source>
</evidence>
<dbReference type="SUPFAM" id="SSF46785">
    <property type="entry name" value="Winged helix' DNA-binding domain"/>
    <property type="match status" value="1"/>
</dbReference>
<dbReference type="AlphaFoldDB" id="Q6F7Z5"/>
<dbReference type="PROSITE" id="PS50931">
    <property type="entry name" value="HTH_LYSR"/>
    <property type="match status" value="1"/>
</dbReference>
<evidence type="ECO:0000256" key="4">
    <source>
        <dbReference type="ARBA" id="ARBA00023163"/>
    </source>
</evidence>
<keyword evidence="2" id="KW-0805">Transcription regulation</keyword>
<gene>
    <name evidence="6" type="ordered locus">ACIAD3129</name>
</gene>
<dbReference type="PANTHER" id="PTHR30537:SF5">
    <property type="entry name" value="HTH-TYPE TRANSCRIPTIONAL ACTIVATOR TTDR-RELATED"/>
    <property type="match status" value="1"/>
</dbReference>
<keyword evidence="3" id="KW-0238">DNA-binding</keyword>
<dbReference type="GO" id="GO:0043565">
    <property type="term" value="F:sequence-specific DNA binding"/>
    <property type="evidence" value="ECO:0007669"/>
    <property type="project" value="TreeGrafter"/>
</dbReference>
<dbReference type="GO" id="GO:0003700">
    <property type="term" value="F:DNA-binding transcription factor activity"/>
    <property type="evidence" value="ECO:0007669"/>
    <property type="project" value="InterPro"/>
</dbReference>
<dbReference type="Gene3D" id="3.40.190.290">
    <property type="match status" value="1"/>
</dbReference>
<dbReference type="Gene3D" id="1.10.10.10">
    <property type="entry name" value="Winged helix-like DNA-binding domain superfamily/Winged helix DNA-binding domain"/>
    <property type="match status" value="1"/>
</dbReference>
<evidence type="ECO:0000259" key="5">
    <source>
        <dbReference type="PROSITE" id="PS50931"/>
    </source>
</evidence>
<dbReference type="KEGG" id="aci:ACIAD3129"/>
<evidence type="ECO:0000256" key="3">
    <source>
        <dbReference type="ARBA" id="ARBA00023125"/>
    </source>
</evidence>
<dbReference type="InterPro" id="IPR058163">
    <property type="entry name" value="LysR-type_TF_proteobact-type"/>
</dbReference>
<dbReference type="GO" id="GO:0006351">
    <property type="term" value="P:DNA-templated transcription"/>
    <property type="evidence" value="ECO:0007669"/>
    <property type="project" value="TreeGrafter"/>
</dbReference>
<evidence type="ECO:0000256" key="2">
    <source>
        <dbReference type="ARBA" id="ARBA00023015"/>
    </source>
</evidence>
<keyword evidence="4" id="KW-0804">Transcription</keyword>
<evidence type="ECO:0000313" key="6">
    <source>
        <dbReference type="EMBL" id="CAG69820.1"/>
    </source>
</evidence>
<dbReference type="InterPro" id="IPR005119">
    <property type="entry name" value="LysR_subst-bd"/>
</dbReference>
<dbReference type="SUPFAM" id="SSF53850">
    <property type="entry name" value="Periplasmic binding protein-like II"/>
    <property type="match status" value="1"/>
</dbReference>
<name>Q6F7Z5_ACIAD</name>
<dbReference type="Proteomes" id="UP000000430">
    <property type="component" value="Chromosome"/>
</dbReference>
<evidence type="ECO:0000256" key="1">
    <source>
        <dbReference type="ARBA" id="ARBA00009437"/>
    </source>
</evidence>
<proteinExistence type="inferred from homology"/>
<organism evidence="6 7">
    <name type="scientific">Acinetobacter baylyi (strain ATCC 33305 / BD413 / ADP1)</name>
    <dbReference type="NCBI Taxonomy" id="62977"/>
    <lineage>
        <taxon>Bacteria</taxon>
        <taxon>Pseudomonadati</taxon>
        <taxon>Pseudomonadota</taxon>
        <taxon>Gammaproteobacteria</taxon>
        <taxon>Moraxellales</taxon>
        <taxon>Moraxellaceae</taxon>
        <taxon>Acinetobacter</taxon>
    </lineage>
</organism>
<dbReference type="InterPro" id="IPR000847">
    <property type="entry name" value="LysR_HTH_N"/>
</dbReference>
<dbReference type="FunFam" id="3.40.190.290:FF:000001">
    <property type="entry name" value="Transcriptional regulator, LysR family"/>
    <property type="match status" value="1"/>
</dbReference>
<feature type="domain" description="HTH lysR-type" evidence="5">
    <location>
        <begin position="6"/>
        <end position="63"/>
    </location>
</feature>
<dbReference type="PANTHER" id="PTHR30537">
    <property type="entry name" value="HTH-TYPE TRANSCRIPTIONAL REGULATOR"/>
    <property type="match status" value="1"/>
</dbReference>
<dbReference type="HOGENOM" id="CLU_039613_16_2_6"/>
<accession>Q6F7Z5</accession>
<dbReference type="eggNOG" id="COG0583">
    <property type="taxonomic scope" value="Bacteria"/>
</dbReference>
<sequence length="309" mass="35693">MILLIMNTDDFQFFIRVADCGSLSKAAQEANISVSVASQRIQRLESTLKLRLFYRTTRKITLTDEGRKLLDFGRYWLDDFITLKDTLTARDKPLTGNLRVTTSATFGIKILTKVIANFALLHPTLNIYLDLNDQNIDLIEHGMDLAIRIGKLNDSSLVAKPLMTNHRLICAAPSYLNQYGMPHSIEDLQQHRCILQQHQNGLTDHWQLIDQKRTVVDVHLKAYFTTNSGEAIRQAALQGLGISNHSRWHVADDLEQGHLIELLPEYQIEPTTIYAVFPNRQFRQPKTELFLSYLQNYFKHEYPWNIRKN</sequence>
<dbReference type="Pfam" id="PF03466">
    <property type="entry name" value="LysR_substrate"/>
    <property type="match status" value="1"/>
</dbReference>
<dbReference type="STRING" id="202950.GCA_001485005_02780"/>
<reference evidence="6 7" key="1">
    <citation type="journal article" date="2004" name="Nucleic Acids Res.">
        <title>Unique features revealed by the genome sequence of Acinetobacter sp. ADP1, a versatile and naturally transformation competent bacterium.</title>
        <authorList>
            <person name="Barbe V."/>
            <person name="Vallenet D."/>
            <person name="Fonknechten N."/>
            <person name="Kreimeyer A."/>
            <person name="Oztas S."/>
            <person name="Labarre L."/>
            <person name="Cruveiller S."/>
            <person name="Robert C."/>
            <person name="Duprat S."/>
            <person name="Wincker P."/>
            <person name="Ornston L.N."/>
            <person name="Weissenbach J."/>
            <person name="Marliere P."/>
            <person name="Cohen G.N."/>
            <person name="Medigue C."/>
        </authorList>
    </citation>
    <scope>NUCLEOTIDE SEQUENCE [LARGE SCALE GENOMIC DNA]</scope>
    <source>
        <strain evidence="7">ATCC 33305 / BD413 / ADP1</strain>
    </source>
</reference>
<dbReference type="Pfam" id="PF00126">
    <property type="entry name" value="HTH_1"/>
    <property type="match status" value="1"/>
</dbReference>
<dbReference type="FunFam" id="1.10.10.10:FF:000001">
    <property type="entry name" value="LysR family transcriptional regulator"/>
    <property type="match status" value="1"/>
</dbReference>
<dbReference type="InterPro" id="IPR036388">
    <property type="entry name" value="WH-like_DNA-bd_sf"/>
</dbReference>
<comment type="similarity">
    <text evidence="1">Belongs to the LysR transcriptional regulatory family.</text>
</comment>
<protein>
    <submittedName>
        <fullName evidence="6">Putative transcriptional regulator (LysR family)</fullName>
    </submittedName>
</protein>